<dbReference type="InterPro" id="IPR009003">
    <property type="entry name" value="Peptidase_S1_PA"/>
</dbReference>
<reference evidence="5" key="1">
    <citation type="journal article" date="2012" name="Am. J. Trop. Med. Hyg.">
        <title>An insight into the sialotranscriptome of Triatoma matogrossensis, a kissing bug associated with fogo selvagem in South America.</title>
        <authorList>
            <person name="Assumpcao T.C."/>
            <person name="Eaton D.P."/>
            <person name="Pham V.M."/>
            <person name="Francischetti I.M."/>
            <person name="Aoki V."/>
            <person name="Hans-Filho G."/>
            <person name="Rivitti E.A."/>
            <person name="Valenzuela J.G."/>
            <person name="Diaz L.A."/>
            <person name="Ribeiro J.M."/>
        </authorList>
    </citation>
    <scope>NUCLEOTIDE SEQUENCE</scope>
    <source>
        <tissue evidence="5">Salivary gland</tissue>
    </source>
</reference>
<dbReference type="InterPro" id="IPR043504">
    <property type="entry name" value="Peptidase_S1_PA_chymotrypsin"/>
</dbReference>
<dbReference type="PROSITE" id="PS00134">
    <property type="entry name" value="TRYPSIN_HIS"/>
    <property type="match status" value="1"/>
</dbReference>
<accession>E2J797</accession>
<dbReference type="Pfam" id="PF00089">
    <property type="entry name" value="Trypsin"/>
    <property type="match status" value="1"/>
</dbReference>
<proteinExistence type="evidence at transcript level"/>
<dbReference type="AlphaFoldDB" id="E2J797"/>
<evidence type="ECO:0000256" key="3">
    <source>
        <dbReference type="SAM" id="MobiDB-lite"/>
    </source>
</evidence>
<feature type="domain" description="Peptidase S1" evidence="4">
    <location>
        <begin position="89"/>
        <end position="323"/>
    </location>
</feature>
<evidence type="ECO:0000256" key="2">
    <source>
        <dbReference type="RuleBase" id="RU363034"/>
    </source>
</evidence>
<organism evidence="5">
    <name type="scientific">Triatoma matogrossensis</name>
    <dbReference type="NCBI Taxonomy" id="162370"/>
    <lineage>
        <taxon>Eukaryota</taxon>
        <taxon>Metazoa</taxon>
        <taxon>Ecdysozoa</taxon>
        <taxon>Arthropoda</taxon>
        <taxon>Hexapoda</taxon>
        <taxon>Insecta</taxon>
        <taxon>Pterygota</taxon>
        <taxon>Neoptera</taxon>
        <taxon>Paraneoptera</taxon>
        <taxon>Hemiptera</taxon>
        <taxon>Heteroptera</taxon>
        <taxon>Panheteroptera</taxon>
        <taxon>Cimicomorpha</taxon>
        <taxon>Reduviidae</taxon>
        <taxon>Triatominae</taxon>
        <taxon>Triatoma</taxon>
    </lineage>
</organism>
<dbReference type="FunFam" id="2.40.10.10:FF:000068">
    <property type="entry name" value="transmembrane protease serine 2"/>
    <property type="match status" value="1"/>
</dbReference>
<dbReference type="CDD" id="cd00190">
    <property type="entry name" value="Tryp_SPc"/>
    <property type="match status" value="1"/>
</dbReference>
<protein>
    <submittedName>
        <fullName evidence="5">Salivary serine protease</fullName>
    </submittedName>
</protein>
<dbReference type="InterPro" id="IPR018114">
    <property type="entry name" value="TRYPSIN_HIS"/>
</dbReference>
<dbReference type="PROSITE" id="PS50240">
    <property type="entry name" value="TRYPSIN_DOM"/>
    <property type="match status" value="1"/>
</dbReference>
<keyword evidence="2 5" id="KW-0645">Protease</keyword>
<feature type="region of interest" description="Disordered" evidence="3">
    <location>
        <begin position="54"/>
        <end position="77"/>
    </location>
</feature>
<dbReference type="Gene3D" id="2.40.10.10">
    <property type="entry name" value="Trypsin-like serine proteases"/>
    <property type="match status" value="1"/>
</dbReference>
<evidence type="ECO:0000313" key="5">
    <source>
        <dbReference type="EMBL" id="ADN29815.1"/>
    </source>
</evidence>
<dbReference type="PRINTS" id="PR00722">
    <property type="entry name" value="CHYMOTRYPSIN"/>
</dbReference>
<dbReference type="InterPro" id="IPR033116">
    <property type="entry name" value="TRYPSIN_SER"/>
</dbReference>
<evidence type="ECO:0000256" key="1">
    <source>
        <dbReference type="ARBA" id="ARBA00023157"/>
    </source>
</evidence>
<dbReference type="SUPFAM" id="SSF50494">
    <property type="entry name" value="Trypsin-like serine proteases"/>
    <property type="match status" value="1"/>
</dbReference>
<dbReference type="SMART" id="SM00020">
    <property type="entry name" value="Tryp_SPc"/>
    <property type="match status" value="1"/>
</dbReference>
<dbReference type="PANTHER" id="PTHR24252">
    <property type="entry name" value="ACROSIN-RELATED"/>
    <property type="match status" value="1"/>
</dbReference>
<dbReference type="PROSITE" id="PS00135">
    <property type="entry name" value="TRYPSIN_SER"/>
    <property type="match status" value="1"/>
</dbReference>
<name>E2J797_9HEMI</name>
<dbReference type="InterPro" id="IPR001254">
    <property type="entry name" value="Trypsin_dom"/>
</dbReference>
<dbReference type="InterPro" id="IPR001314">
    <property type="entry name" value="Peptidase_S1A"/>
</dbReference>
<keyword evidence="2" id="KW-0720">Serine protease</keyword>
<dbReference type="GO" id="GO:0004252">
    <property type="term" value="F:serine-type endopeptidase activity"/>
    <property type="evidence" value="ECO:0007669"/>
    <property type="project" value="InterPro"/>
</dbReference>
<dbReference type="PANTHER" id="PTHR24252:SF7">
    <property type="entry name" value="HYALIN"/>
    <property type="match status" value="1"/>
</dbReference>
<dbReference type="GO" id="GO:0006508">
    <property type="term" value="P:proteolysis"/>
    <property type="evidence" value="ECO:0007669"/>
    <property type="project" value="UniProtKB-KW"/>
</dbReference>
<keyword evidence="2" id="KW-0378">Hydrolase</keyword>
<evidence type="ECO:0000259" key="4">
    <source>
        <dbReference type="PROSITE" id="PS50240"/>
    </source>
</evidence>
<sequence length="335" mass="36498">MQLRSCGLSILANKMVTVFVWGILTFEAAVYCEKQLVDFSSIILNPQRNVQPPSLGAAPEIDSSEHGVTPGKRKTSCSCGTANRDEARIVGGRHMRPHEYPFLAALSFSPSPLIPRCGATIISNRHALTAAHCTNAVGGDVSLFVIVGEHVIGNSPKSYAVEVERLIQHEYYNNKNYSNDISLLYLETPLRLTEIVSVACMPLPGLSVIGEYVRVLGWGATKFKGLMTFYPQKVDLRVIDTQKCHDYWPFNVGTEPITQICTMTKNRSPCQGDSGGPVVWLDPDTNRYTIVGIVSGGPACDGSSPTIHTSVISYLPWILNGIEATSPGLKLCTKL</sequence>
<dbReference type="EMBL" id="HP429315">
    <property type="protein sequence ID" value="ADN29815.1"/>
    <property type="molecule type" value="mRNA"/>
</dbReference>
<keyword evidence="1" id="KW-1015">Disulfide bond</keyword>